<keyword evidence="7" id="KW-0408">Iron</keyword>
<dbReference type="Gene3D" id="2.40.30.10">
    <property type="entry name" value="Translation factors"/>
    <property type="match status" value="1"/>
</dbReference>
<dbReference type="Pfam" id="PF00111">
    <property type="entry name" value="Fer2"/>
    <property type="match status" value="1"/>
</dbReference>
<evidence type="ECO:0000256" key="4">
    <source>
        <dbReference type="ARBA" id="ARBA00022723"/>
    </source>
</evidence>
<dbReference type="PANTHER" id="PTHR47354">
    <property type="entry name" value="NADH OXIDOREDUCTASE HCR"/>
    <property type="match status" value="1"/>
</dbReference>
<dbReference type="InterPro" id="IPR001041">
    <property type="entry name" value="2Fe-2S_ferredoxin-type"/>
</dbReference>
<keyword evidence="12" id="KW-1185">Reference proteome</keyword>
<name>A0A7W9KMX7_9PSEU</name>
<keyword evidence="2" id="KW-0285">Flavoprotein</keyword>
<feature type="domain" description="FAD-binding FR-type" evidence="10">
    <location>
        <begin position="1"/>
        <end position="96"/>
    </location>
</feature>
<dbReference type="EC" id="1.14.15.30" evidence="11"/>
<evidence type="ECO:0000256" key="2">
    <source>
        <dbReference type="ARBA" id="ARBA00022630"/>
    </source>
</evidence>
<keyword evidence="4" id="KW-0479">Metal-binding</keyword>
<evidence type="ECO:0000313" key="11">
    <source>
        <dbReference type="EMBL" id="MBB5895513.1"/>
    </source>
</evidence>
<dbReference type="CDD" id="cd06214">
    <property type="entry name" value="PA_degradation_oxidoreductase_like"/>
    <property type="match status" value="1"/>
</dbReference>
<evidence type="ECO:0000256" key="6">
    <source>
        <dbReference type="ARBA" id="ARBA00023002"/>
    </source>
</evidence>
<dbReference type="InterPro" id="IPR036010">
    <property type="entry name" value="2Fe-2S_ferredoxin-like_sf"/>
</dbReference>
<proteinExistence type="predicted"/>
<evidence type="ECO:0000256" key="7">
    <source>
        <dbReference type="ARBA" id="ARBA00023004"/>
    </source>
</evidence>
<dbReference type="RefSeq" id="WP_184867298.1">
    <property type="nucleotide sequence ID" value="NZ_BAAAWY010000098.1"/>
</dbReference>
<dbReference type="InterPro" id="IPR012675">
    <property type="entry name" value="Beta-grasp_dom_sf"/>
</dbReference>
<dbReference type="PROSITE" id="PS51384">
    <property type="entry name" value="FAD_FR"/>
    <property type="match status" value="1"/>
</dbReference>
<dbReference type="PRINTS" id="PR00371">
    <property type="entry name" value="FPNCR"/>
</dbReference>
<dbReference type="InterPro" id="IPR001433">
    <property type="entry name" value="OxRdtase_FAD/NAD-bd"/>
</dbReference>
<evidence type="ECO:0000256" key="5">
    <source>
        <dbReference type="ARBA" id="ARBA00022827"/>
    </source>
</evidence>
<dbReference type="GO" id="GO:0050660">
    <property type="term" value="F:flavin adenine dinucleotide binding"/>
    <property type="evidence" value="ECO:0007669"/>
    <property type="project" value="TreeGrafter"/>
</dbReference>
<reference evidence="11 12" key="1">
    <citation type="submission" date="2020-08" db="EMBL/GenBank/DDBJ databases">
        <title>Sequencing the genomes of 1000 actinobacteria strains.</title>
        <authorList>
            <person name="Klenk H.-P."/>
        </authorList>
    </citation>
    <scope>NUCLEOTIDE SEQUENCE [LARGE SCALE GENOMIC DNA]</scope>
    <source>
        <strain evidence="11 12">DSM 43851</strain>
    </source>
</reference>
<dbReference type="InterPro" id="IPR050415">
    <property type="entry name" value="MRET"/>
</dbReference>
<evidence type="ECO:0000259" key="10">
    <source>
        <dbReference type="PROSITE" id="PS51384"/>
    </source>
</evidence>
<evidence type="ECO:0000256" key="1">
    <source>
        <dbReference type="ARBA" id="ARBA00001974"/>
    </source>
</evidence>
<dbReference type="GO" id="GO:0036200">
    <property type="term" value="F:3-ketosteroid 9-alpha-monooxygenase activity"/>
    <property type="evidence" value="ECO:0007669"/>
    <property type="project" value="UniProtKB-EC"/>
</dbReference>
<protein>
    <submittedName>
        <fullName evidence="11">3-ketosteroid 9alpha-monooxygenase subunit B</fullName>
        <ecNumber evidence="11">1.14.15.30</ecNumber>
    </submittedName>
</protein>
<keyword evidence="6 11" id="KW-0560">Oxidoreductase</keyword>
<dbReference type="GO" id="GO:0051537">
    <property type="term" value="F:2 iron, 2 sulfur cluster binding"/>
    <property type="evidence" value="ECO:0007669"/>
    <property type="project" value="UniProtKB-KW"/>
</dbReference>
<evidence type="ECO:0000313" key="12">
    <source>
        <dbReference type="Proteomes" id="UP000585638"/>
    </source>
</evidence>
<dbReference type="InterPro" id="IPR017938">
    <property type="entry name" value="Riboflavin_synthase-like_b-brl"/>
</dbReference>
<dbReference type="SUPFAM" id="SSF54292">
    <property type="entry name" value="2Fe-2S ferredoxin-like"/>
    <property type="match status" value="1"/>
</dbReference>
<keyword evidence="3" id="KW-0001">2Fe-2S</keyword>
<comment type="caution">
    <text evidence="11">The sequence shown here is derived from an EMBL/GenBank/DDBJ whole genome shotgun (WGS) entry which is preliminary data.</text>
</comment>
<dbReference type="AlphaFoldDB" id="A0A7W9KMX7"/>
<dbReference type="CDD" id="cd00207">
    <property type="entry name" value="fer2"/>
    <property type="match status" value="1"/>
</dbReference>
<feature type="domain" description="2Fe-2S ferredoxin-type" evidence="9">
    <location>
        <begin position="226"/>
        <end position="315"/>
    </location>
</feature>
<dbReference type="PRINTS" id="PR00410">
    <property type="entry name" value="PHEHYDRXLASE"/>
</dbReference>
<dbReference type="GO" id="GO:0046872">
    <property type="term" value="F:metal ion binding"/>
    <property type="evidence" value="ECO:0007669"/>
    <property type="project" value="UniProtKB-KW"/>
</dbReference>
<dbReference type="Gene3D" id="3.10.20.30">
    <property type="match status" value="1"/>
</dbReference>
<organism evidence="11 12">
    <name type="scientific">Kutzneria kofuensis</name>
    <dbReference type="NCBI Taxonomy" id="103725"/>
    <lineage>
        <taxon>Bacteria</taxon>
        <taxon>Bacillati</taxon>
        <taxon>Actinomycetota</taxon>
        <taxon>Actinomycetes</taxon>
        <taxon>Pseudonocardiales</taxon>
        <taxon>Pseudonocardiaceae</taxon>
        <taxon>Kutzneria</taxon>
    </lineage>
</organism>
<dbReference type="InterPro" id="IPR001709">
    <property type="entry name" value="Flavoprot_Pyr_Nucl_cyt_Rdtase"/>
</dbReference>
<gene>
    <name evidence="11" type="ORF">BJ998_006709</name>
</gene>
<dbReference type="InterPro" id="IPR017927">
    <property type="entry name" value="FAD-bd_FR_type"/>
</dbReference>
<keyword evidence="8" id="KW-0411">Iron-sulfur</keyword>
<dbReference type="Pfam" id="PF00175">
    <property type="entry name" value="NAD_binding_1"/>
    <property type="match status" value="1"/>
</dbReference>
<evidence type="ECO:0000259" key="9">
    <source>
        <dbReference type="PROSITE" id="PS51085"/>
    </source>
</evidence>
<dbReference type="SUPFAM" id="SSF52343">
    <property type="entry name" value="Ferredoxin reductase-like, C-terminal NADP-linked domain"/>
    <property type="match status" value="1"/>
</dbReference>
<dbReference type="PANTHER" id="PTHR47354:SF8">
    <property type="entry name" value="1,2-PHENYLACETYL-COA EPOXIDASE, SUBUNIT E"/>
    <property type="match status" value="1"/>
</dbReference>
<comment type="cofactor">
    <cofactor evidence="1">
        <name>FAD</name>
        <dbReference type="ChEBI" id="CHEBI:57692"/>
    </cofactor>
</comment>
<evidence type="ECO:0000256" key="8">
    <source>
        <dbReference type="ARBA" id="ARBA00023014"/>
    </source>
</evidence>
<evidence type="ECO:0000256" key="3">
    <source>
        <dbReference type="ARBA" id="ARBA00022714"/>
    </source>
</evidence>
<keyword evidence="11" id="KW-0503">Monooxygenase</keyword>
<dbReference type="PROSITE" id="PS00197">
    <property type="entry name" value="2FE2S_FER_1"/>
    <property type="match status" value="1"/>
</dbReference>
<dbReference type="InterPro" id="IPR006058">
    <property type="entry name" value="2Fe2S_fd_BS"/>
</dbReference>
<keyword evidence="5" id="KW-0274">FAD</keyword>
<dbReference type="SUPFAM" id="SSF63380">
    <property type="entry name" value="Riboflavin synthase domain-like"/>
    <property type="match status" value="1"/>
</dbReference>
<dbReference type="Proteomes" id="UP000585638">
    <property type="component" value="Unassembled WGS sequence"/>
</dbReference>
<sequence>MTEPVRVAEVIEETPDARSLVLDADFSYEPGQFVTFRLPNGLERCYSLSSSPYTGEKPTVTVKRMPGGECSGWMCSAVVAGTVLDARPPAGVFTPSSLDRDLVLFAGGSGITPVMSIVKSVLAAGSGRLALFYANRDPSSVIFADELRRLAFEHPDRLQVTHWLECLQGIPSVAQLAVWAAPFSRREAFVCGPGPFMDAVVSVLPSARVERFDVFQETIADTGSSSTVEVSLDGSRRRLAWPSHRRLLDVLLDNGLDAPYSCRQGQCSACACRIVRGEVRLLHNEVLDDEDLAEGYALACQALPVTDEVEITYED</sequence>
<dbReference type="Gene3D" id="3.40.50.80">
    <property type="entry name" value="Nucleotide-binding domain of ferredoxin-NADP reductase (FNR) module"/>
    <property type="match status" value="1"/>
</dbReference>
<dbReference type="PROSITE" id="PS51085">
    <property type="entry name" value="2FE2S_FER_2"/>
    <property type="match status" value="1"/>
</dbReference>
<accession>A0A7W9KMX7</accession>
<dbReference type="EMBL" id="JACHIR010000001">
    <property type="protein sequence ID" value="MBB5895513.1"/>
    <property type="molecule type" value="Genomic_DNA"/>
</dbReference>
<dbReference type="InterPro" id="IPR039261">
    <property type="entry name" value="FNR_nucleotide-bd"/>
</dbReference>